<reference evidence="4" key="2">
    <citation type="submission" date="2020-08" db="EMBL/GenBank/DDBJ databases">
        <authorList>
            <person name="Chen M."/>
            <person name="Teng W."/>
            <person name="Zhao L."/>
            <person name="Hu C."/>
            <person name="Zhou Y."/>
            <person name="Han B."/>
            <person name="Song L."/>
            <person name="Shu W."/>
        </authorList>
    </citation>
    <scope>NUCLEOTIDE SEQUENCE</scope>
    <source>
        <strain evidence="4">FACHB-1375</strain>
    </source>
</reference>
<gene>
    <name evidence="4" type="ORF">H6G03_35680</name>
</gene>
<dbReference type="AlphaFoldDB" id="A0A926ZK79"/>
<feature type="transmembrane region" description="Helical" evidence="2">
    <location>
        <begin position="291"/>
        <end position="314"/>
    </location>
</feature>
<dbReference type="EMBL" id="JACJPW010000193">
    <property type="protein sequence ID" value="MBD2186338.1"/>
    <property type="molecule type" value="Genomic_DNA"/>
</dbReference>
<dbReference type="RefSeq" id="WP_190475574.1">
    <property type="nucleotide sequence ID" value="NZ_JACJPW010000193.1"/>
</dbReference>
<evidence type="ECO:0000313" key="4">
    <source>
        <dbReference type="EMBL" id="MBD2186338.1"/>
    </source>
</evidence>
<dbReference type="Gene3D" id="3.40.50.1110">
    <property type="entry name" value="SGNH hydrolase"/>
    <property type="match status" value="1"/>
</dbReference>
<dbReference type="PANTHER" id="PTHR22835">
    <property type="entry name" value="ZINC FINGER FYVE DOMAIN CONTAINING PROTEIN"/>
    <property type="match status" value="1"/>
</dbReference>
<keyword evidence="5" id="KW-1185">Reference proteome</keyword>
<accession>A0A926ZK79</accession>
<keyword evidence="4" id="KW-0378">Hydrolase</keyword>
<comment type="caution">
    <text evidence="4">The sequence shown here is derived from an EMBL/GenBank/DDBJ whole genome shotgun (WGS) entry which is preliminary data.</text>
</comment>
<dbReference type="Pfam" id="PF00657">
    <property type="entry name" value="Lipase_GDSL"/>
    <property type="match status" value="1"/>
</dbReference>
<proteinExistence type="inferred from homology"/>
<dbReference type="InterPro" id="IPR036514">
    <property type="entry name" value="SGNH_hydro_sf"/>
</dbReference>
<sequence length="323" mass="34893">MLNKNLAIATAGVTIALSTGLLLPSATAAQSFDRIYVFGDSLSDIGNVYEATDKENPLSPPYFKGRYSNGPVWVEYLASDLKLPLNLNNNFAYGGATTGNSQSVPLGVLAQIEKFKASKSTSDRNPLYIIWAGANDYLGGGIDTTVPVNNLTSAVKSIAAVGGKNIVVVNLPDLGKLPGTRTTERATLLSNLTAKHNSELAAAIDNLRQQLNPDIKLKYLDVNSIFNQVSSNPSKYGFTNVTEPCFKVPIKCSNPDRYLFWDNIHPTTAAHKLLVELGSPTITDRPKSSNFSIPLFTIVLTALIFSILGFGLIAKRRKNSKNK</sequence>
<feature type="signal peptide" evidence="3">
    <location>
        <begin position="1"/>
        <end position="28"/>
    </location>
</feature>
<dbReference type="PANTHER" id="PTHR22835:SF659">
    <property type="entry name" value="GDSL LIPASE_ACYLHYDROLASE, PUTATIVE (AFU_ORTHOLOGUE AFUA_2G00510)-RELATED"/>
    <property type="match status" value="1"/>
</dbReference>
<dbReference type="SUPFAM" id="SSF52266">
    <property type="entry name" value="SGNH hydrolase"/>
    <property type="match status" value="1"/>
</dbReference>
<keyword evidence="3" id="KW-0732">Signal</keyword>
<reference evidence="4" key="1">
    <citation type="journal article" date="2015" name="ISME J.">
        <title>Draft Genome Sequence of Streptomyces incarnatus NRRL8089, which Produces the Nucleoside Antibiotic Sinefungin.</title>
        <authorList>
            <person name="Oshima K."/>
            <person name="Hattori M."/>
            <person name="Shimizu H."/>
            <person name="Fukuda K."/>
            <person name="Nemoto M."/>
            <person name="Inagaki K."/>
            <person name="Tamura T."/>
        </authorList>
    </citation>
    <scope>NUCLEOTIDE SEQUENCE</scope>
    <source>
        <strain evidence="4">FACHB-1375</strain>
    </source>
</reference>
<keyword evidence="2" id="KW-0472">Membrane</keyword>
<protein>
    <submittedName>
        <fullName evidence="4">SGNH/GDSL hydrolase family protein</fullName>
    </submittedName>
</protein>
<dbReference type="InterPro" id="IPR001087">
    <property type="entry name" value="GDSL"/>
</dbReference>
<keyword evidence="2" id="KW-1133">Transmembrane helix</keyword>
<organism evidence="4 5">
    <name type="scientific">Aerosakkonema funiforme FACHB-1375</name>
    <dbReference type="NCBI Taxonomy" id="2949571"/>
    <lineage>
        <taxon>Bacteria</taxon>
        <taxon>Bacillati</taxon>
        <taxon>Cyanobacteriota</taxon>
        <taxon>Cyanophyceae</taxon>
        <taxon>Oscillatoriophycideae</taxon>
        <taxon>Aerosakkonematales</taxon>
        <taxon>Aerosakkonemataceae</taxon>
        <taxon>Aerosakkonema</taxon>
    </lineage>
</organism>
<comment type="similarity">
    <text evidence="1">Belongs to the 'GDSL' lipolytic enzyme family.</text>
</comment>
<keyword evidence="2" id="KW-0812">Transmembrane</keyword>
<dbReference type="CDD" id="cd01846">
    <property type="entry name" value="fatty_acyltransferase_like"/>
    <property type="match status" value="1"/>
</dbReference>
<dbReference type="Proteomes" id="UP000641646">
    <property type="component" value="Unassembled WGS sequence"/>
</dbReference>
<feature type="chain" id="PRO_5037388787" evidence="3">
    <location>
        <begin position="29"/>
        <end position="323"/>
    </location>
</feature>
<evidence type="ECO:0000313" key="5">
    <source>
        <dbReference type="Proteomes" id="UP000641646"/>
    </source>
</evidence>
<name>A0A926ZK79_9CYAN</name>
<evidence type="ECO:0000256" key="3">
    <source>
        <dbReference type="SAM" id="SignalP"/>
    </source>
</evidence>
<dbReference type="GO" id="GO:0016788">
    <property type="term" value="F:hydrolase activity, acting on ester bonds"/>
    <property type="evidence" value="ECO:0007669"/>
    <property type="project" value="InterPro"/>
</dbReference>
<evidence type="ECO:0000256" key="1">
    <source>
        <dbReference type="ARBA" id="ARBA00008668"/>
    </source>
</evidence>
<evidence type="ECO:0000256" key="2">
    <source>
        <dbReference type="SAM" id="Phobius"/>
    </source>
</evidence>